<feature type="region of interest" description="Disordered" evidence="1">
    <location>
        <begin position="76"/>
        <end position="96"/>
    </location>
</feature>
<feature type="compositionally biased region" description="Polar residues" evidence="1">
    <location>
        <begin position="86"/>
        <end position="96"/>
    </location>
</feature>
<dbReference type="EMBL" id="HACA01015338">
    <property type="protein sequence ID" value="CDW32699.1"/>
    <property type="molecule type" value="Transcribed_RNA"/>
</dbReference>
<evidence type="ECO:0000256" key="1">
    <source>
        <dbReference type="SAM" id="MobiDB-lite"/>
    </source>
</evidence>
<organism evidence="2">
    <name type="scientific">Lepeophtheirus salmonis</name>
    <name type="common">Salmon louse</name>
    <name type="synonym">Caligus salmonis</name>
    <dbReference type="NCBI Taxonomy" id="72036"/>
    <lineage>
        <taxon>Eukaryota</taxon>
        <taxon>Metazoa</taxon>
        <taxon>Ecdysozoa</taxon>
        <taxon>Arthropoda</taxon>
        <taxon>Crustacea</taxon>
        <taxon>Multicrustacea</taxon>
        <taxon>Hexanauplia</taxon>
        <taxon>Copepoda</taxon>
        <taxon>Siphonostomatoida</taxon>
        <taxon>Caligidae</taxon>
        <taxon>Lepeophtheirus</taxon>
    </lineage>
</organism>
<sequence>MGLIPSDPLKYEHLLLQCLKNLSSLAYIQVEKMILEKDQQISIRTLQAVGRLQNHCLCRQQVQNDGEEEHIFQKGQTRSWGVKENSPGQSPQVNAGQCKISQDFTPDCL</sequence>
<reference evidence="2" key="1">
    <citation type="submission" date="2014-05" db="EMBL/GenBank/DDBJ databases">
        <authorList>
            <person name="Chronopoulou M."/>
        </authorList>
    </citation>
    <scope>NUCLEOTIDE SEQUENCE</scope>
    <source>
        <tissue evidence="2">Whole organism</tissue>
    </source>
</reference>
<name>A0A0K2U323_LEPSM</name>
<protein>
    <submittedName>
        <fullName evidence="2">Uncharacterized protein</fullName>
    </submittedName>
</protein>
<proteinExistence type="predicted"/>
<evidence type="ECO:0000313" key="2">
    <source>
        <dbReference type="EMBL" id="CDW32699.1"/>
    </source>
</evidence>
<accession>A0A0K2U323</accession>
<dbReference type="AlphaFoldDB" id="A0A0K2U323"/>